<dbReference type="OrthoDB" id="9804751at2"/>
<accession>A0A5S5MDD4</accession>
<dbReference type="InterPro" id="IPR014408">
    <property type="entry name" value="dGMP_Pdiesterase_EAL/HD-GYP"/>
</dbReference>
<evidence type="ECO:0000313" key="2">
    <source>
        <dbReference type="EMBL" id="TYT73746.1"/>
    </source>
</evidence>
<dbReference type="EMBL" id="VDMB01000021">
    <property type="protein sequence ID" value="TYT73746.1"/>
    <property type="molecule type" value="Genomic_DNA"/>
</dbReference>
<dbReference type="SMART" id="SM00052">
    <property type="entry name" value="EAL"/>
    <property type="match status" value="1"/>
</dbReference>
<dbReference type="InterPro" id="IPR001633">
    <property type="entry name" value="EAL_dom"/>
</dbReference>
<dbReference type="PANTHER" id="PTHR33525">
    <property type="match status" value="1"/>
</dbReference>
<dbReference type="Proteomes" id="UP000321899">
    <property type="component" value="Unassembled WGS sequence"/>
</dbReference>
<evidence type="ECO:0000259" key="1">
    <source>
        <dbReference type="PROSITE" id="PS51833"/>
    </source>
</evidence>
<dbReference type="InterPro" id="IPR013976">
    <property type="entry name" value="HDOD"/>
</dbReference>
<dbReference type="Gene3D" id="1.10.3210.10">
    <property type="entry name" value="Hypothetical protein af1432"/>
    <property type="match status" value="1"/>
</dbReference>
<organism evidence="2 3">
    <name type="scientific">Desulfobotulus mexicanus</name>
    <dbReference type="NCBI Taxonomy" id="2586642"/>
    <lineage>
        <taxon>Bacteria</taxon>
        <taxon>Pseudomonadati</taxon>
        <taxon>Thermodesulfobacteriota</taxon>
        <taxon>Desulfobacteria</taxon>
        <taxon>Desulfobacterales</taxon>
        <taxon>Desulfobacteraceae</taxon>
        <taxon>Desulfobotulus</taxon>
    </lineage>
</organism>
<protein>
    <submittedName>
        <fullName evidence="2">HDOD domain-containing protein</fullName>
    </submittedName>
</protein>
<dbReference type="PANTHER" id="PTHR33525:SF4">
    <property type="entry name" value="CYCLIC DI-GMP PHOSPHODIESTERASE CDGJ"/>
    <property type="match status" value="1"/>
</dbReference>
<dbReference type="Gene3D" id="3.20.20.450">
    <property type="entry name" value="EAL domain"/>
    <property type="match status" value="1"/>
</dbReference>
<dbReference type="PIRSF" id="PIRSF003180">
    <property type="entry name" value="DiGMPpdiest_YuxH"/>
    <property type="match status" value="1"/>
</dbReference>
<proteinExistence type="predicted"/>
<dbReference type="InterPro" id="IPR052340">
    <property type="entry name" value="RNase_Y/CdgJ"/>
</dbReference>
<name>A0A5S5MDD4_9BACT</name>
<dbReference type="SUPFAM" id="SSF109604">
    <property type="entry name" value="HD-domain/PDEase-like"/>
    <property type="match status" value="1"/>
</dbReference>
<reference evidence="2 3" key="1">
    <citation type="submission" date="2019-06" db="EMBL/GenBank/DDBJ databases">
        <title>Desulfobotulus mexicanus sp. nov., a novel sulfate-reducing bacterium isolated from the sediment of an alkaline crater lake in Mexico.</title>
        <authorList>
            <person name="Hirschler-Rea A."/>
        </authorList>
    </citation>
    <scope>NUCLEOTIDE SEQUENCE [LARGE SCALE GENOMIC DNA]</scope>
    <source>
        <strain evidence="2 3">PAR22N</strain>
    </source>
</reference>
<dbReference type="SUPFAM" id="SSF141868">
    <property type="entry name" value="EAL domain-like"/>
    <property type="match status" value="1"/>
</dbReference>
<dbReference type="Pfam" id="PF08668">
    <property type="entry name" value="HDOD"/>
    <property type="match status" value="1"/>
</dbReference>
<keyword evidence="3" id="KW-1185">Reference proteome</keyword>
<dbReference type="PROSITE" id="PS51833">
    <property type="entry name" value="HDOD"/>
    <property type="match status" value="1"/>
</dbReference>
<dbReference type="InterPro" id="IPR035919">
    <property type="entry name" value="EAL_sf"/>
</dbReference>
<comment type="caution">
    <text evidence="2">The sequence shown here is derived from an EMBL/GenBank/DDBJ whole genome shotgun (WGS) entry which is preliminary data.</text>
</comment>
<dbReference type="AlphaFoldDB" id="A0A5S5MDD4"/>
<evidence type="ECO:0000313" key="3">
    <source>
        <dbReference type="Proteomes" id="UP000321899"/>
    </source>
</evidence>
<sequence length="438" mass="49933">MHDLSAYGSWRNPYPIIIFFSRHTKKRTLSSNEAAMETFVARQPIFNHKKQIVAFELLFRNGMNNAMPEMDGDLASYQLIANSFMDIGMQTLTEGKKAFINFTENLLLQKIPLMLPSKNTVVEILETVHPTVEIIQACREMADKGYVLALDDFIYTPEWKELVEIAHIIKIDFMNTSPEEIKDFMILETKRKPIFLAEKVETYEQFAMAVSMGFSLFQGYFFCKPEILRGRQIQGQYLNLLQITAESAIPDMDFDRIEALIHRDVGIAYTLLRYINSAFFKRIREITSIRQALVLLGTDEIRRFIAIITLTKLCGNKPEALMKASCIRARFCERLGVATEKPGLSSQLFTLGMFSLLDAILDEPMDKILGQLSLSKDIERALLEKTGPLYPFLNLAEAYEKGSWDQVPKALAAINLSETLVPGLYLEACEWSRNLTAT</sequence>
<feature type="domain" description="HDOD" evidence="1">
    <location>
        <begin position="233"/>
        <end position="420"/>
    </location>
</feature>
<gene>
    <name evidence="2" type="ORF">FIM25_13470</name>
</gene>